<name>A0ABD5C8Q7_9BURK</name>
<evidence type="ECO:0000313" key="2">
    <source>
        <dbReference type="EMBL" id="MDR6201403.1"/>
    </source>
</evidence>
<organism evidence="2 3">
    <name type="scientific">Paraburkholderia graminis</name>
    <dbReference type="NCBI Taxonomy" id="60548"/>
    <lineage>
        <taxon>Bacteria</taxon>
        <taxon>Pseudomonadati</taxon>
        <taxon>Pseudomonadota</taxon>
        <taxon>Betaproteobacteria</taxon>
        <taxon>Burkholderiales</taxon>
        <taxon>Burkholderiaceae</taxon>
        <taxon>Paraburkholderia</taxon>
    </lineage>
</organism>
<evidence type="ECO:0000313" key="3">
    <source>
        <dbReference type="Proteomes" id="UP001245184"/>
    </source>
</evidence>
<accession>A0ABD5C8Q7</accession>
<dbReference type="Proteomes" id="UP001245184">
    <property type="component" value="Unassembled WGS sequence"/>
</dbReference>
<dbReference type="EMBL" id="JAVIZN010000002">
    <property type="protein sequence ID" value="MDR6201403.1"/>
    <property type="molecule type" value="Genomic_DNA"/>
</dbReference>
<keyword evidence="1" id="KW-0812">Transmembrane</keyword>
<evidence type="ECO:0000256" key="1">
    <source>
        <dbReference type="SAM" id="Phobius"/>
    </source>
</evidence>
<protein>
    <submittedName>
        <fullName evidence="2">Uncharacterized protein</fullName>
    </submittedName>
</protein>
<reference evidence="2 3" key="1">
    <citation type="submission" date="2023-08" db="EMBL/GenBank/DDBJ databases">
        <title>Genome sequencing of plant associated microbes to promote plant fitness in Sorghum bicolor and Oryza sativa.</title>
        <authorList>
            <person name="Coleman-Derr D."/>
        </authorList>
    </citation>
    <scope>NUCLEOTIDE SEQUENCE [LARGE SCALE GENOMIC DNA]</scope>
    <source>
        <strain evidence="2 3">SLBN-33</strain>
    </source>
</reference>
<comment type="caution">
    <text evidence="2">The sequence shown here is derived from an EMBL/GenBank/DDBJ whole genome shotgun (WGS) entry which is preliminary data.</text>
</comment>
<dbReference type="AlphaFoldDB" id="A0ABD5C8Q7"/>
<sequence length="262" mass="28763">MGASEGAKSDTLINRGACRRTIRTAPQELFCPPRRGRKRRPLQTTDFRQVRPDLASPLASLPRWGSSGYGMEAYRSRLPDTGDIPEFTITDNGNHSLQLTDFVTGLPLRESRRLRKPSACGIRIAPDVPAGFAVCDDYEATLNRDVVSITRAYLKTAAIGAMVLQCAVLVCIAMLRVDEAVFTTAGFRYWAVVGIVAFVASVRIASHMAQAHIAGMDVARTGGGQINRTHEAWRVALRLLSRADHHFTREIVDGDSSFHPKS</sequence>
<keyword evidence="1" id="KW-1133">Transmembrane helix</keyword>
<feature type="transmembrane region" description="Helical" evidence="1">
    <location>
        <begin position="152"/>
        <end position="175"/>
    </location>
</feature>
<gene>
    <name evidence="2" type="ORF">QF025_000123</name>
</gene>
<keyword evidence="1" id="KW-0472">Membrane</keyword>
<feature type="transmembrane region" description="Helical" evidence="1">
    <location>
        <begin position="187"/>
        <end position="206"/>
    </location>
</feature>
<proteinExistence type="predicted"/>